<keyword evidence="3" id="KW-0732">Signal</keyword>
<dbReference type="Gene3D" id="3.40.190.10">
    <property type="entry name" value="Periplasmic binding protein-like II"/>
    <property type="match status" value="2"/>
</dbReference>
<dbReference type="GO" id="GO:0015846">
    <property type="term" value="P:polyamine transport"/>
    <property type="evidence" value="ECO:0007669"/>
    <property type="project" value="InterPro"/>
</dbReference>
<dbReference type="PANTHER" id="PTHR30222">
    <property type="entry name" value="SPERMIDINE/PUTRESCINE-BINDING PERIPLASMIC PROTEIN"/>
    <property type="match status" value="1"/>
</dbReference>
<dbReference type="GO" id="GO:0019808">
    <property type="term" value="F:polyamine binding"/>
    <property type="evidence" value="ECO:0007669"/>
    <property type="project" value="InterPro"/>
</dbReference>
<dbReference type="EMBL" id="CP018632">
    <property type="protein sequence ID" value="ASJ75592.1"/>
    <property type="molecule type" value="Genomic_DNA"/>
</dbReference>
<keyword evidence="7" id="KW-1185">Reference proteome</keyword>
<dbReference type="Proteomes" id="UP000250079">
    <property type="component" value="Chromosome"/>
</dbReference>
<dbReference type="Pfam" id="PF13416">
    <property type="entry name" value="SBP_bac_8"/>
    <property type="match status" value="1"/>
</dbReference>
<evidence type="ECO:0000256" key="4">
    <source>
        <dbReference type="ARBA" id="ARBA00022764"/>
    </source>
</evidence>
<evidence type="ECO:0000313" key="6">
    <source>
        <dbReference type="EMBL" id="ASJ75592.1"/>
    </source>
</evidence>
<dbReference type="AlphaFoldDB" id="A0A2Z2NVV5"/>
<dbReference type="RefSeq" id="WP_088920491.1">
    <property type="nucleotide sequence ID" value="NZ_CP018632.1"/>
</dbReference>
<dbReference type="KEGG" id="gai:IMCC3135_27695"/>
<keyword evidence="4 5" id="KW-0574">Periplasm</keyword>
<gene>
    <name evidence="6" type="primary">potD_3</name>
    <name evidence="6" type="ORF">IMCC3135_27695</name>
</gene>
<dbReference type="OrthoDB" id="9769319at2"/>
<reference evidence="6 7" key="1">
    <citation type="submission" date="2016-12" db="EMBL/GenBank/DDBJ databases">
        <authorList>
            <person name="Song W.-J."/>
            <person name="Kurnit D.M."/>
        </authorList>
    </citation>
    <scope>NUCLEOTIDE SEQUENCE [LARGE SCALE GENOMIC DNA]</scope>
    <source>
        <strain evidence="6 7">IMCC3135</strain>
    </source>
</reference>
<dbReference type="CDD" id="cd13590">
    <property type="entry name" value="PBP2_PotD_PotF_like"/>
    <property type="match status" value="1"/>
</dbReference>
<accession>A0A2Z2NVV5</accession>
<dbReference type="PANTHER" id="PTHR30222:SF17">
    <property type="entry name" value="SPERMIDINE_PUTRESCINE-BINDING PERIPLASMIC PROTEIN"/>
    <property type="match status" value="1"/>
</dbReference>
<sequence>MQARHTAISRRTFLTGAAALGISFRLPRDALASDGTVNFYNWQNYIGESTLEDFSTASGLAVHYDLFADNDELFAKLRGGNPGYDVIVPSNDYVERMLHAQMLQTLDHSQIPALKNIDPVLMDPVFDPGRQYSLPYLGGTIGIGYRKSAVREIPTSWNDLFTSNQHAGRIALLNDPLIVTRLAIKAMGKSLNDLDPANLAAAEAMISKQRPNIVAFAPDNGQDLLLAGEVDLAMEWNSDMLHVMAEDDDIGYSVPEEGSLIWEDSLCIPSGAPNVDNAHALINFLLTPEIGAAIATHLNQATPNTAARALMSPSYLSNPALSLPPTALKNSEYPLIPSPQTLKTIQQSW</sequence>
<dbReference type="InterPro" id="IPR006311">
    <property type="entry name" value="TAT_signal"/>
</dbReference>
<dbReference type="PIRSF" id="PIRSF019574">
    <property type="entry name" value="Periplasmic_polyamine_BP"/>
    <property type="match status" value="1"/>
</dbReference>
<name>A0A2Z2NVV5_9GAMM</name>
<protein>
    <recommendedName>
        <fullName evidence="5">Putrescine-binding periplasmic protein</fullName>
    </recommendedName>
</protein>
<dbReference type="InterPro" id="IPR001188">
    <property type="entry name" value="Sperm_putr-bd"/>
</dbReference>
<dbReference type="PROSITE" id="PS51318">
    <property type="entry name" value="TAT"/>
    <property type="match status" value="1"/>
</dbReference>
<organism evidence="6 7">
    <name type="scientific">Granulosicoccus antarcticus IMCC3135</name>
    <dbReference type="NCBI Taxonomy" id="1192854"/>
    <lineage>
        <taxon>Bacteria</taxon>
        <taxon>Pseudomonadati</taxon>
        <taxon>Pseudomonadota</taxon>
        <taxon>Gammaproteobacteria</taxon>
        <taxon>Chromatiales</taxon>
        <taxon>Granulosicoccaceae</taxon>
        <taxon>Granulosicoccus</taxon>
    </lineage>
</organism>
<evidence type="ECO:0000256" key="5">
    <source>
        <dbReference type="PIRNR" id="PIRNR019574"/>
    </source>
</evidence>
<evidence type="ECO:0000256" key="2">
    <source>
        <dbReference type="ARBA" id="ARBA00022448"/>
    </source>
</evidence>
<evidence type="ECO:0000313" key="7">
    <source>
        <dbReference type="Proteomes" id="UP000250079"/>
    </source>
</evidence>
<evidence type="ECO:0000256" key="1">
    <source>
        <dbReference type="ARBA" id="ARBA00004418"/>
    </source>
</evidence>
<comment type="subcellular location">
    <subcellularLocation>
        <location evidence="1 5">Periplasm</location>
    </subcellularLocation>
</comment>
<comment type="similarity">
    <text evidence="5">Belongs to the bacterial solute-binding protein PotD/PotF family.</text>
</comment>
<evidence type="ECO:0000256" key="3">
    <source>
        <dbReference type="ARBA" id="ARBA00022729"/>
    </source>
</evidence>
<dbReference type="GO" id="GO:0042597">
    <property type="term" value="C:periplasmic space"/>
    <property type="evidence" value="ECO:0007669"/>
    <property type="project" value="UniProtKB-SubCell"/>
</dbReference>
<proteinExistence type="inferred from homology"/>
<keyword evidence="2 5" id="KW-0813">Transport</keyword>
<comment type="function">
    <text evidence="5">Required for the activity of the bacterial periplasmic transport system of putrescine.</text>
</comment>
<dbReference type="SUPFAM" id="SSF53850">
    <property type="entry name" value="Periplasmic binding protein-like II"/>
    <property type="match status" value="1"/>
</dbReference>
<dbReference type="PRINTS" id="PR00909">
    <property type="entry name" value="SPERMDNBNDNG"/>
</dbReference>
<dbReference type="InterPro" id="IPR006059">
    <property type="entry name" value="SBP"/>
</dbReference>